<keyword evidence="2" id="KW-1185">Reference proteome</keyword>
<evidence type="ECO:0000313" key="2">
    <source>
        <dbReference type="Proteomes" id="UP001501757"/>
    </source>
</evidence>
<name>A0ABN0XW14_9ALTE</name>
<evidence type="ECO:0000313" key="1">
    <source>
        <dbReference type="EMBL" id="GAA0374252.1"/>
    </source>
</evidence>
<reference evidence="1 2" key="1">
    <citation type="journal article" date="2019" name="Int. J. Syst. Evol. Microbiol.">
        <title>The Global Catalogue of Microorganisms (GCM) 10K type strain sequencing project: providing services to taxonomists for standard genome sequencing and annotation.</title>
        <authorList>
            <consortium name="The Broad Institute Genomics Platform"/>
            <consortium name="The Broad Institute Genome Sequencing Center for Infectious Disease"/>
            <person name="Wu L."/>
            <person name="Ma J."/>
        </authorList>
    </citation>
    <scope>NUCLEOTIDE SEQUENCE [LARGE SCALE GENOMIC DNA]</scope>
    <source>
        <strain evidence="1 2">JCM 13378</strain>
    </source>
</reference>
<comment type="caution">
    <text evidence="1">The sequence shown here is derived from an EMBL/GenBank/DDBJ whole genome shotgun (WGS) entry which is preliminary data.</text>
</comment>
<sequence>MSDALLVPIRFGQNATAVAIEQNICELEVRVSLCNELIREEPEFRYFHELERDALLQQIHEQQHQLARLRPLRFRKSA</sequence>
<gene>
    <name evidence="1" type="ORF">GCM10009092_43100</name>
</gene>
<protein>
    <submittedName>
        <fullName evidence="1">Uncharacterized protein</fullName>
    </submittedName>
</protein>
<dbReference type="Proteomes" id="UP001501757">
    <property type="component" value="Unassembled WGS sequence"/>
</dbReference>
<organism evidence="1 2">
    <name type="scientific">Bowmanella denitrificans</name>
    <dbReference type="NCBI Taxonomy" id="366582"/>
    <lineage>
        <taxon>Bacteria</taxon>
        <taxon>Pseudomonadati</taxon>
        <taxon>Pseudomonadota</taxon>
        <taxon>Gammaproteobacteria</taxon>
        <taxon>Alteromonadales</taxon>
        <taxon>Alteromonadaceae</taxon>
        <taxon>Bowmanella</taxon>
    </lineage>
</organism>
<accession>A0ABN0XW14</accession>
<dbReference type="EMBL" id="BAAAEI010000031">
    <property type="protein sequence ID" value="GAA0374252.1"/>
    <property type="molecule type" value="Genomic_DNA"/>
</dbReference>
<proteinExistence type="predicted"/>
<dbReference type="RefSeq" id="WP_102794464.1">
    <property type="nucleotide sequence ID" value="NZ_BAAAEI010000031.1"/>
</dbReference>